<dbReference type="EMBL" id="BARW01007455">
    <property type="protein sequence ID" value="GAI87535.1"/>
    <property type="molecule type" value="Genomic_DNA"/>
</dbReference>
<proteinExistence type="predicted"/>
<keyword evidence="4" id="KW-0560">Oxidoreductase</keyword>
<evidence type="ECO:0000256" key="1">
    <source>
        <dbReference type="ARBA" id="ARBA00001974"/>
    </source>
</evidence>
<dbReference type="PANTHER" id="PTHR43400:SF7">
    <property type="entry name" value="FAD-DEPENDENT OXIDOREDUCTASE 2 FAD BINDING DOMAIN-CONTAINING PROTEIN"/>
    <property type="match status" value="1"/>
</dbReference>
<comment type="cofactor">
    <cofactor evidence="1">
        <name>FAD</name>
        <dbReference type="ChEBI" id="CHEBI:57692"/>
    </cofactor>
</comment>
<sequence>MKQLEADVVVIAAGASGLAAAISAAEGGASVIAFEKASTTGGTGNMGMGPLAVESRLQRLKQIPLTREQAFKIFMDYTHWRVDARLVKAYIDKSASTIDWLEEMGVEFVEPAAYFPGSNFTWHLVKPSTGRPGPTASATMMKLMTERAQELGVQIHLQTPANKILKEGGRIVGVMAEDKSEETIQANAKAVIIATGGFGDNPDMIKKYTGYEWGRDIFSFRIPGLAGDGIRMAWEVGAAESEMTMELVSGSAGITDHLAVAAAFHQPNLMVNLLGERFMNEELSGNTAFTANAISRQKNRCAFMIFDEATKKHYEEKGLDRINMVFPSPVIDNFDSEFKQGLDEGNKNIFMADSLEELAGKTGINPDGLRKTVEEYNKACETHDELFYKSHEYLKP</sequence>
<dbReference type="AlphaFoldDB" id="X1TIZ8"/>
<gene>
    <name evidence="6" type="ORF">S12H4_15510</name>
</gene>
<name>X1TIZ8_9ZZZZ</name>
<reference evidence="6" key="1">
    <citation type="journal article" date="2014" name="Front. Microbiol.">
        <title>High frequency of phylogenetically diverse reductive dehalogenase-homologous genes in deep subseafloor sedimentary metagenomes.</title>
        <authorList>
            <person name="Kawai M."/>
            <person name="Futagami T."/>
            <person name="Toyoda A."/>
            <person name="Takaki Y."/>
            <person name="Nishi S."/>
            <person name="Hori S."/>
            <person name="Arai W."/>
            <person name="Tsubouchi T."/>
            <person name="Morono Y."/>
            <person name="Uchiyama I."/>
            <person name="Ito T."/>
            <person name="Fujiyama A."/>
            <person name="Inagaki F."/>
            <person name="Takami H."/>
        </authorList>
    </citation>
    <scope>NUCLEOTIDE SEQUENCE</scope>
    <source>
        <strain evidence="6">Expedition CK06-06</strain>
    </source>
</reference>
<dbReference type="PANTHER" id="PTHR43400">
    <property type="entry name" value="FUMARATE REDUCTASE"/>
    <property type="match status" value="1"/>
</dbReference>
<evidence type="ECO:0000256" key="4">
    <source>
        <dbReference type="ARBA" id="ARBA00023002"/>
    </source>
</evidence>
<dbReference type="Pfam" id="PF00890">
    <property type="entry name" value="FAD_binding_2"/>
    <property type="match status" value="1"/>
</dbReference>
<dbReference type="InterPro" id="IPR036188">
    <property type="entry name" value="FAD/NAD-bd_sf"/>
</dbReference>
<accession>X1TIZ8</accession>
<evidence type="ECO:0000256" key="2">
    <source>
        <dbReference type="ARBA" id="ARBA00022630"/>
    </source>
</evidence>
<dbReference type="SUPFAM" id="SSF56425">
    <property type="entry name" value="Succinate dehydrogenase/fumarate reductase flavoprotein, catalytic domain"/>
    <property type="match status" value="1"/>
</dbReference>
<evidence type="ECO:0000313" key="6">
    <source>
        <dbReference type="EMBL" id="GAI87535.1"/>
    </source>
</evidence>
<dbReference type="Gene3D" id="3.50.50.60">
    <property type="entry name" value="FAD/NAD(P)-binding domain"/>
    <property type="match status" value="1"/>
</dbReference>
<protein>
    <recommendedName>
        <fullName evidence="5">FAD-dependent oxidoreductase 2 FAD-binding domain-containing protein</fullName>
    </recommendedName>
</protein>
<dbReference type="InterPro" id="IPR050315">
    <property type="entry name" value="FAD-oxidoreductase_2"/>
</dbReference>
<dbReference type="InterPro" id="IPR027477">
    <property type="entry name" value="Succ_DH/fumarate_Rdtase_cat_sf"/>
</dbReference>
<dbReference type="Gene3D" id="3.90.700.10">
    <property type="entry name" value="Succinate dehydrogenase/fumarate reductase flavoprotein, catalytic domain"/>
    <property type="match status" value="1"/>
</dbReference>
<evidence type="ECO:0000256" key="3">
    <source>
        <dbReference type="ARBA" id="ARBA00022827"/>
    </source>
</evidence>
<dbReference type="InterPro" id="IPR003953">
    <property type="entry name" value="FAD-dep_OxRdtase_2_FAD-bd"/>
</dbReference>
<keyword evidence="2" id="KW-0285">Flavoprotein</keyword>
<dbReference type="SUPFAM" id="SSF51905">
    <property type="entry name" value="FAD/NAD(P)-binding domain"/>
    <property type="match status" value="1"/>
</dbReference>
<organism evidence="6">
    <name type="scientific">marine sediment metagenome</name>
    <dbReference type="NCBI Taxonomy" id="412755"/>
    <lineage>
        <taxon>unclassified sequences</taxon>
        <taxon>metagenomes</taxon>
        <taxon>ecological metagenomes</taxon>
    </lineage>
</organism>
<comment type="caution">
    <text evidence="6">The sequence shown here is derived from an EMBL/GenBank/DDBJ whole genome shotgun (WGS) entry which is preliminary data.</text>
</comment>
<dbReference type="GO" id="GO:0016491">
    <property type="term" value="F:oxidoreductase activity"/>
    <property type="evidence" value="ECO:0007669"/>
    <property type="project" value="UniProtKB-KW"/>
</dbReference>
<evidence type="ECO:0000259" key="5">
    <source>
        <dbReference type="Pfam" id="PF00890"/>
    </source>
</evidence>
<keyword evidence="3" id="KW-0274">FAD</keyword>
<feature type="non-terminal residue" evidence="6">
    <location>
        <position position="396"/>
    </location>
</feature>
<feature type="domain" description="FAD-dependent oxidoreductase 2 FAD-binding" evidence="5">
    <location>
        <begin position="7"/>
        <end position="382"/>
    </location>
</feature>